<dbReference type="Pfam" id="PF25673">
    <property type="entry name" value="Terminase_7"/>
    <property type="match status" value="1"/>
</dbReference>
<keyword evidence="3" id="KW-1185">Reference proteome</keyword>
<evidence type="ECO:0000256" key="1">
    <source>
        <dbReference type="SAM" id="MobiDB-lite"/>
    </source>
</evidence>
<evidence type="ECO:0008006" key="4">
    <source>
        <dbReference type="Google" id="ProtNLM"/>
    </source>
</evidence>
<feature type="region of interest" description="Disordered" evidence="1">
    <location>
        <begin position="118"/>
        <end position="155"/>
    </location>
</feature>
<protein>
    <recommendedName>
        <fullName evidence="4">Terminase small subunit</fullName>
    </recommendedName>
</protein>
<dbReference type="InterPro" id="IPR057972">
    <property type="entry name" value="Terminase_7"/>
</dbReference>
<feature type="region of interest" description="Disordered" evidence="1">
    <location>
        <begin position="1"/>
        <end position="35"/>
    </location>
</feature>
<sequence>MPGPAPDPNALRRDRPSDTAGWTMLPASDYSGPVPEWPLPTQSDREVELWAYFWKKPQGLLWAQTGQAYEVAVFVRRFAEAEEPNSSVTLNILVQRLGDSLLLTIPAMARARVKIASDEVTKRRSKPRADAPKLSASERWKARNADARDAEAPGF</sequence>
<dbReference type="Proteomes" id="UP001589536">
    <property type="component" value="Unassembled WGS sequence"/>
</dbReference>
<proteinExistence type="predicted"/>
<dbReference type="EMBL" id="JBHMBH010000036">
    <property type="protein sequence ID" value="MFB9715596.1"/>
    <property type="molecule type" value="Genomic_DNA"/>
</dbReference>
<evidence type="ECO:0000313" key="2">
    <source>
        <dbReference type="EMBL" id="MFB9715596.1"/>
    </source>
</evidence>
<gene>
    <name evidence="2" type="ORF">ACFFPI_15950</name>
</gene>
<dbReference type="RefSeq" id="WP_345050645.1">
    <property type="nucleotide sequence ID" value="NZ_BAABED010000001.1"/>
</dbReference>
<name>A0ABV5UTT1_9MICC</name>
<organism evidence="2 3">
    <name type="scientific">Arthrobacter methylotrophus</name>
    <dbReference type="NCBI Taxonomy" id="121291"/>
    <lineage>
        <taxon>Bacteria</taxon>
        <taxon>Bacillati</taxon>
        <taxon>Actinomycetota</taxon>
        <taxon>Actinomycetes</taxon>
        <taxon>Micrococcales</taxon>
        <taxon>Micrococcaceae</taxon>
        <taxon>Arthrobacter</taxon>
    </lineage>
</organism>
<evidence type="ECO:0000313" key="3">
    <source>
        <dbReference type="Proteomes" id="UP001589536"/>
    </source>
</evidence>
<reference evidence="2 3" key="1">
    <citation type="submission" date="2024-09" db="EMBL/GenBank/DDBJ databases">
        <authorList>
            <person name="Sun Q."/>
            <person name="Mori K."/>
        </authorList>
    </citation>
    <scope>NUCLEOTIDE SEQUENCE [LARGE SCALE GENOMIC DNA]</scope>
    <source>
        <strain evidence="2 3">JCM 13519</strain>
    </source>
</reference>
<accession>A0ABV5UTT1</accession>
<comment type="caution">
    <text evidence="2">The sequence shown here is derived from an EMBL/GenBank/DDBJ whole genome shotgun (WGS) entry which is preliminary data.</text>
</comment>